<evidence type="ECO:0000313" key="2">
    <source>
        <dbReference type="Proteomes" id="UP000567179"/>
    </source>
</evidence>
<gene>
    <name evidence="1" type="ORF">D9619_011541</name>
</gene>
<keyword evidence="2" id="KW-1185">Reference proteome</keyword>
<dbReference type="EMBL" id="JAACJJ010000003">
    <property type="protein sequence ID" value="KAF5328782.1"/>
    <property type="molecule type" value="Genomic_DNA"/>
</dbReference>
<dbReference type="AlphaFoldDB" id="A0A8H5F9U2"/>
<proteinExistence type="predicted"/>
<accession>A0A8H5F9U2</accession>
<evidence type="ECO:0008006" key="3">
    <source>
        <dbReference type="Google" id="ProtNLM"/>
    </source>
</evidence>
<reference evidence="1 2" key="1">
    <citation type="journal article" date="2020" name="ISME J.">
        <title>Uncovering the hidden diversity of litter-decomposition mechanisms in mushroom-forming fungi.</title>
        <authorList>
            <person name="Floudas D."/>
            <person name="Bentzer J."/>
            <person name="Ahren D."/>
            <person name="Johansson T."/>
            <person name="Persson P."/>
            <person name="Tunlid A."/>
        </authorList>
    </citation>
    <scope>NUCLEOTIDE SEQUENCE [LARGE SCALE GENOMIC DNA]</scope>
    <source>
        <strain evidence="1 2">CBS 101986</strain>
    </source>
</reference>
<evidence type="ECO:0000313" key="1">
    <source>
        <dbReference type="EMBL" id="KAF5328782.1"/>
    </source>
</evidence>
<dbReference type="OrthoDB" id="3365698at2759"/>
<organism evidence="1 2">
    <name type="scientific">Psilocybe cf. subviscida</name>
    <dbReference type="NCBI Taxonomy" id="2480587"/>
    <lineage>
        <taxon>Eukaryota</taxon>
        <taxon>Fungi</taxon>
        <taxon>Dikarya</taxon>
        <taxon>Basidiomycota</taxon>
        <taxon>Agaricomycotina</taxon>
        <taxon>Agaricomycetes</taxon>
        <taxon>Agaricomycetidae</taxon>
        <taxon>Agaricales</taxon>
        <taxon>Agaricineae</taxon>
        <taxon>Strophariaceae</taxon>
        <taxon>Psilocybe</taxon>
    </lineage>
</organism>
<sequence>MADFSEQVPPEILTEIFKWLHISALSLFESAPVDGGRVFEQCWPVSSICKYWREVALASPFLWTYLPRITVRDNYENPLSKEDPDPYLDRLKELISRAPNGTLHPSFICTATGIEGPHLSGVATYLISRSSQWGSVSISGIVDCIALFFWEIGDRVPCLEALRLEFLEGDEEPDGTELPMFDEAPMLKSVHISGVSEWDLELDTRSLVYLYDGVGGIIHNITATHGFPKLVTLEVHDRGLFDYTDPMEDDFTINLPVLKRLVYKCDDNMNSEEGFLLFPVAPSLEELTIAAPEGDVITHIVTMRDRSAESLPLKFLRILENTMEECIDGTLVELLQDLPDLEVLEMAFPSEDEIDSLAVSEGDEVLVPRLKKCTFEHHADTFDDSNGPINQLIASRCEPSVKKQGSSGRVATMELIICSSIFCANLEDRTMLGFGDGQYGYLGIQPTRLEPWYGDRTVQRSAYTEAVATIPQMLFQQHGNINTNSFEYKHSLELITRVEQKYNAKELVKFLESNTTICMISSAYAFKTRLDENKPYGRILRLLQKVKGDLTRRLDDFHWIWETSLDKIWIRYIPNGHEMRSDPDKFANAVLGITDDLWILEDMQTV</sequence>
<protein>
    <recommendedName>
        <fullName evidence="3">F-box domain-containing protein</fullName>
    </recommendedName>
</protein>
<dbReference type="Gene3D" id="1.20.1280.50">
    <property type="match status" value="1"/>
</dbReference>
<comment type="caution">
    <text evidence="1">The sequence shown here is derived from an EMBL/GenBank/DDBJ whole genome shotgun (WGS) entry which is preliminary data.</text>
</comment>
<name>A0A8H5F9U2_9AGAR</name>
<dbReference type="Proteomes" id="UP000567179">
    <property type="component" value="Unassembled WGS sequence"/>
</dbReference>